<protein>
    <submittedName>
        <fullName evidence="12">Transposase, IS605 OrfB family</fullName>
    </submittedName>
</protein>
<evidence type="ECO:0000256" key="5">
    <source>
        <dbReference type="ARBA" id="ARBA00022833"/>
    </source>
</evidence>
<keyword evidence="3" id="KW-0815">Transposition</keyword>
<reference evidence="12" key="1">
    <citation type="submission" date="2007-06" db="EMBL/GenBank/DDBJ databases">
        <title>Complete sequence of Methanococcus aeolicus Nankai-3.</title>
        <authorList>
            <consortium name="US DOE Joint Genome Institute"/>
            <person name="Copeland A."/>
            <person name="Lucas S."/>
            <person name="Lapidus A."/>
            <person name="Barry K."/>
            <person name="Glavina del Rio T."/>
            <person name="Dalin E."/>
            <person name="Tice H."/>
            <person name="Pitluck S."/>
            <person name="Chain P."/>
            <person name="Malfatti S."/>
            <person name="Shin M."/>
            <person name="Vergez L."/>
            <person name="Schmutz J."/>
            <person name="Larimer F."/>
            <person name="Land M."/>
            <person name="Hauser L."/>
            <person name="Kyrpides N."/>
            <person name="Lykidis A."/>
            <person name="Sieprawska-Lupa M."/>
            <person name="Whitman W.B."/>
            <person name="Richardson P."/>
        </authorList>
    </citation>
    <scope>NUCLEOTIDE SEQUENCE [LARGE SCALE GENOMIC DNA]</scope>
    <source>
        <strain evidence="12">Nankai-3</strain>
    </source>
</reference>
<evidence type="ECO:0000259" key="9">
    <source>
        <dbReference type="Pfam" id="PF01385"/>
    </source>
</evidence>
<feature type="domain" description="Probable transposase IS891/IS1136/IS1341" evidence="9">
    <location>
        <begin position="169"/>
        <end position="282"/>
    </location>
</feature>
<dbReference type="HOGENOM" id="CLU_032903_0_0_2"/>
<dbReference type="Pfam" id="PF07282">
    <property type="entry name" value="Cas12f1-like_TNB"/>
    <property type="match status" value="1"/>
</dbReference>
<dbReference type="Pfam" id="PF01385">
    <property type="entry name" value="OrfB_IS605"/>
    <property type="match status" value="1"/>
</dbReference>
<dbReference type="NCBIfam" id="NF040570">
    <property type="entry name" value="guided_TnpB"/>
    <property type="match status" value="1"/>
</dbReference>
<gene>
    <name evidence="12" type="ordered locus">Maeo_0294</name>
</gene>
<keyword evidence="4" id="KW-0479">Metal-binding</keyword>
<evidence type="ECO:0000256" key="6">
    <source>
        <dbReference type="ARBA" id="ARBA00023125"/>
    </source>
</evidence>
<dbReference type="GO" id="GO:0003677">
    <property type="term" value="F:DNA binding"/>
    <property type="evidence" value="ECO:0007669"/>
    <property type="project" value="UniProtKB-KW"/>
</dbReference>
<evidence type="ECO:0000256" key="7">
    <source>
        <dbReference type="ARBA" id="ARBA00023172"/>
    </source>
</evidence>
<dbReference type="InterPro" id="IPR001959">
    <property type="entry name" value="Transposase"/>
</dbReference>
<proteinExistence type="inferred from homology"/>
<dbReference type="Pfam" id="PF12323">
    <property type="entry name" value="HTH_OrfB_IS605"/>
    <property type="match status" value="1"/>
</dbReference>
<dbReference type="KEGG" id="mae:Maeo_0294"/>
<dbReference type="GO" id="GO:0032196">
    <property type="term" value="P:transposition"/>
    <property type="evidence" value="ECO:0007669"/>
    <property type="project" value="UniProtKB-KW"/>
</dbReference>
<dbReference type="InterPro" id="IPR051399">
    <property type="entry name" value="RNA-guided_DNA_endo/Transpos"/>
</dbReference>
<evidence type="ECO:0000256" key="3">
    <source>
        <dbReference type="ARBA" id="ARBA00022578"/>
    </source>
</evidence>
<dbReference type="PANTHER" id="PTHR30405">
    <property type="entry name" value="TRANSPOSASE"/>
    <property type="match status" value="1"/>
</dbReference>
<dbReference type="InterPro" id="IPR010095">
    <property type="entry name" value="Cas12f1-like_TNB"/>
</dbReference>
<dbReference type="Proteomes" id="UP000001106">
    <property type="component" value="Chromosome"/>
</dbReference>
<dbReference type="EMBL" id="CP000743">
    <property type="protein sequence ID" value="ABR55883.1"/>
    <property type="molecule type" value="Genomic_DNA"/>
</dbReference>
<evidence type="ECO:0000256" key="2">
    <source>
        <dbReference type="ARBA" id="ARBA00011044"/>
    </source>
</evidence>
<comment type="similarity">
    <text evidence="1">In the C-terminal section; belongs to the transposase 35 family.</text>
</comment>
<evidence type="ECO:0000313" key="13">
    <source>
        <dbReference type="Proteomes" id="UP000001106"/>
    </source>
</evidence>
<keyword evidence="5" id="KW-0862">Zinc</keyword>
<dbReference type="AlphaFoldDB" id="A6UTR1"/>
<dbReference type="NCBIfam" id="TIGR01766">
    <property type="entry name" value="IS200/IS605 family accessory protein TnpB-like domain"/>
    <property type="match status" value="1"/>
</dbReference>
<accession>A6UTR1</accession>
<dbReference type="eggNOG" id="arCOG00684">
    <property type="taxonomic scope" value="Archaea"/>
</dbReference>
<sequence length="424" mass="49086">MLMNNRVNNMMRTYKFRIYISKSIQETIEEHLNICRYLYNYLLEQKTKNPKLNKGDTQKLITEHKKENPELKKVHSKALQMVNNKLWGNLKALGKLKQNGHKVGKLRFKSSKNHYKTIEYNQSGFKIKDNKLYLSKIGEISIKLHRKIKGEIKGVIIKKELTNKWFAFFQVEEEPKPLPKTNKVVGIDLGIDGYTIDSDGNKFENPKFIDETLDKIKKVQKNLSRKVRGSNNYKKTKLKLIKVYDKLNNQKNDFLHKLSRYYINNYDKIVLEDLNIKSMVENKKGQKTLNRHILDGSWKKFINLLLYKAEGAGREVILINPAYTSKKCFNCGCVVSSLRLSDRIFFCPNCGWKIDRDYNASLNILKSGLGESVVPAEGRPLLRVIPYIKVISGQVSPMNQEALPEGRGLRKPKGFRSTPSVREG</sequence>
<evidence type="ECO:0000259" key="11">
    <source>
        <dbReference type="Pfam" id="PF12323"/>
    </source>
</evidence>
<evidence type="ECO:0000256" key="4">
    <source>
        <dbReference type="ARBA" id="ARBA00022723"/>
    </source>
</evidence>
<evidence type="ECO:0000259" key="10">
    <source>
        <dbReference type="Pfam" id="PF07282"/>
    </source>
</evidence>
<dbReference type="InterPro" id="IPR021027">
    <property type="entry name" value="Transposase_put_HTH"/>
</dbReference>
<feature type="domain" description="Transposase putative helix-turn-helix" evidence="11">
    <location>
        <begin position="10"/>
        <end position="49"/>
    </location>
</feature>
<dbReference type="GO" id="GO:0046872">
    <property type="term" value="F:metal ion binding"/>
    <property type="evidence" value="ECO:0007669"/>
    <property type="project" value="UniProtKB-KW"/>
</dbReference>
<evidence type="ECO:0000256" key="1">
    <source>
        <dbReference type="ARBA" id="ARBA00008761"/>
    </source>
</evidence>
<dbReference type="PANTHER" id="PTHR30405:SF11">
    <property type="entry name" value="RNA-GUIDED DNA ENDONUCLEASE RV2885C-RELATED"/>
    <property type="match status" value="1"/>
</dbReference>
<keyword evidence="13" id="KW-1185">Reference proteome</keyword>
<evidence type="ECO:0000256" key="8">
    <source>
        <dbReference type="SAM" id="MobiDB-lite"/>
    </source>
</evidence>
<feature type="region of interest" description="Disordered" evidence="8">
    <location>
        <begin position="401"/>
        <end position="424"/>
    </location>
</feature>
<evidence type="ECO:0000313" key="12">
    <source>
        <dbReference type="EMBL" id="ABR55883.1"/>
    </source>
</evidence>
<feature type="domain" description="Cas12f1-like TNB" evidence="10">
    <location>
        <begin position="298"/>
        <end position="364"/>
    </location>
</feature>
<dbReference type="GO" id="GO:0006310">
    <property type="term" value="P:DNA recombination"/>
    <property type="evidence" value="ECO:0007669"/>
    <property type="project" value="UniProtKB-KW"/>
</dbReference>
<keyword evidence="7" id="KW-0233">DNA recombination</keyword>
<keyword evidence="6" id="KW-0238">DNA-binding</keyword>
<organism evidence="12 13">
    <name type="scientific">Methanococcus aeolicus (strain ATCC BAA-1280 / DSM 17508 / OCM 812 / Nankai-3)</name>
    <dbReference type="NCBI Taxonomy" id="419665"/>
    <lineage>
        <taxon>Archaea</taxon>
        <taxon>Methanobacteriati</taxon>
        <taxon>Methanobacteriota</taxon>
        <taxon>Methanomada group</taxon>
        <taxon>Methanococci</taxon>
        <taxon>Methanococcales</taxon>
        <taxon>Methanococcaceae</taxon>
        <taxon>Methanococcus</taxon>
    </lineage>
</organism>
<comment type="similarity">
    <text evidence="2">In the N-terminal section; belongs to the transposase 2 family.</text>
</comment>
<name>A6UTR1_META3</name>